<organism evidence="2 3">
    <name type="scientific">Gulosibacter faecalis</name>
    <dbReference type="NCBI Taxonomy" id="272240"/>
    <lineage>
        <taxon>Bacteria</taxon>
        <taxon>Bacillati</taxon>
        <taxon>Actinomycetota</taxon>
        <taxon>Actinomycetes</taxon>
        <taxon>Micrococcales</taxon>
        <taxon>Microbacteriaceae</taxon>
        <taxon>Gulosibacter</taxon>
    </lineage>
</organism>
<dbReference type="RefSeq" id="WP_019619158.1">
    <property type="nucleotide sequence ID" value="NZ_JBHUNE010000007.1"/>
</dbReference>
<dbReference type="InterPro" id="IPR029068">
    <property type="entry name" value="Glyas_Bleomycin-R_OHBP_Dase"/>
</dbReference>
<dbReference type="PANTHER" id="PTHR35908">
    <property type="entry name" value="HYPOTHETICAL FUSION PROTEIN"/>
    <property type="match status" value="1"/>
</dbReference>
<reference evidence="3" key="1">
    <citation type="journal article" date="2019" name="Int. J. Syst. Evol. Microbiol.">
        <title>The Global Catalogue of Microorganisms (GCM) 10K type strain sequencing project: providing services to taxonomists for standard genome sequencing and annotation.</title>
        <authorList>
            <consortium name="The Broad Institute Genomics Platform"/>
            <consortium name="The Broad Institute Genome Sequencing Center for Infectious Disease"/>
            <person name="Wu L."/>
            <person name="Ma J."/>
        </authorList>
    </citation>
    <scope>NUCLEOTIDE SEQUENCE [LARGE SCALE GENOMIC DNA]</scope>
    <source>
        <strain evidence="3">TISTR 1514</strain>
    </source>
</reference>
<dbReference type="Proteomes" id="UP001597492">
    <property type="component" value="Unassembled WGS sequence"/>
</dbReference>
<evidence type="ECO:0000259" key="1">
    <source>
        <dbReference type="PROSITE" id="PS51819"/>
    </source>
</evidence>
<accession>A0ABW5UYC1</accession>
<protein>
    <submittedName>
        <fullName evidence="2">VOC family protein</fullName>
    </submittedName>
</protein>
<dbReference type="PANTHER" id="PTHR35908:SF1">
    <property type="entry name" value="CONSERVED PROTEIN"/>
    <property type="match status" value="1"/>
</dbReference>
<comment type="caution">
    <text evidence="2">The sequence shown here is derived from an EMBL/GenBank/DDBJ whole genome shotgun (WGS) entry which is preliminary data.</text>
</comment>
<sequence length="124" mass="13781">MPLVLSHTTWDAHDPHTIAEFWRELLGWEIAEPDCYHPGSDECYLASPDGHTILFLEVPDAKRVKNRAHMDLRPAAGSTRDDEIDRAVSLGATIVADHRDDLSWAVMADPEGNEFCILKTSASA</sequence>
<dbReference type="CDD" id="cd06587">
    <property type="entry name" value="VOC"/>
    <property type="match status" value="1"/>
</dbReference>
<dbReference type="InterPro" id="IPR037523">
    <property type="entry name" value="VOC_core"/>
</dbReference>
<proteinExistence type="predicted"/>
<dbReference type="Gene3D" id="3.10.180.10">
    <property type="entry name" value="2,3-Dihydroxybiphenyl 1,2-Dioxygenase, domain 1"/>
    <property type="match status" value="1"/>
</dbReference>
<name>A0ABW5UYC1_9MICO</name>
<feature type="domain" description="VOC" evidence="1">
    <location>
        <begin position="4"/>
        <end position="120"/>
    </location>
</feature>
<keyword evidence="3" id="KW-1185">Reference proteome</keyword>
<dbReference type="Pfam" id="PF18029">
    <property type="entry name" value="Glyoxalase_6"/>
    <property type="match status" value="1"/>
</dbReference>
<dbReference type="SUPFAM" id="SSF54593">
    <property type="entry name" value="Glyoxalase/Bleomycin resistance protein/Dihydroxybiphenyl dioxygenase"/>
    <property type="match status" value="1"/>
</dbReference>
<dbReference type="EMBL" id="JBHUNE010000007">
    <property type="protein sequence ID" value="MFD2758712.1"/>
    <property type="molecule type" value="Genomic_DNA"/>
</dbReference>
<evidence type="ECO:0000313" key="2">
    <source>
        <dbReference type="EMBL" id="MFD2758712.1"/>
    </source>
</evidence>
<evidence type="ECO:0000313" key="3">
    <source>
        <dbReference type="Proteomes" id="UP001597492"/>
    </source>
</evidence>
<dbReference type="InterPro" id="IPR041581">
    <property type="entry name" value="Glyoxalase_6"/>
</dbReference>
<dbReference type="PROSITE" id="PS51819">
    <property type="entry name" value="VOC"/>
    <property type="match status" value="1"/>
</dbReference>
<gene>
    <name evidence="2" type="ORF">ACFSW7_10035</name>
</gene>